<protein>
    <submittedName>
        <fullName evidence="2">TIGR02530 family flagellar biosynthesis protein</fullName>
    </submittedName>
</protein>
<proteinExistence type="predicted"/>
<keyword evidence="2" id="KW-0966">Cell projection</keyword>
<keyword evidence="1" id="KW-0175">Coiled coil</keyword>
<feature type="coiled-coil region" evidence="1">
    <location>
        <begin position="58"/>
        <end position="85"/>
    </location>
</feature>
<accession>A0ABP3U823</accession>
<comment type="caution">
    <text evidence="2">The sequence shown here is derived from an EMBL/GenBank/DDBJ whole genome shotgun (WGS) entry which is preliminary data.</text>
</comment>
<dbReference type="EMBL" id="BAAACF010000001">
    <property type="protein sequence ID" value="GAA0724145.1"/>
    <property type="molecule type" value="Genomic_DNA"/>
</dbReference>
<dbReference type="Pfam" id="PF12611">
    <property type="entry name" value="Flagellar_put"/>
    <property type="match status" value="1"/>
</dbReference>
<dbReference type="NCBIfam" id="TIGR02530">
    <property type="entry name" value="flg_new"/>
    <property type="match status" value="1"/>
</dbReference>
<evidence type="ECO:0000313" key="3">
    <source>
        <dbReference type="Proteomes" id="UP001500339"/>
    </source>
</evidence>
<gene>
    <name evidence="2" type="ORF">GCM10008905_17650</name>
</gene>
<dbReference type="Proteomes" id="UP001500339">
    <property type="component" value="Unassembled WGS sequence"/>
</dbReference>
<keyword evidence="2" id="KW-0969">Cilium</keyword>
<keyword evidence="2" id="KW-0282">Flagellum</keyword>
<organism evidence="2 3">
    <name type="scientific">Clostridium malenominatum</name>
    <dbReference type="NCBI Taxonomy" id="1539"/>
    <lineage>
        <taxon>Bacteria</taxon>
        <taxon>Bacillati</taxon>
        <taxon>Bacillota</taxon>
        <taxon>Clostridia</taxon>
        <taxon>Eubacteriales</taxon>
        <taxon>Clostridiaceae</taxon>
        <taxon>Clostridium</taxon>
    </lineage>
</organism>
<name>A0ABP3U823_9CLOT</name>
<dbReference type="RefSeq" id="WP_343768913.1">
    <property type="nucleotide sequence ID" value="NZ_BAAACF010000001.1"/>
</dbReference>
<sequence>MSYRIINGKLQYIENLQPYSNKPKVKECNNNGSCNFEQVLKKEISKDNEVTISKHATQRLLERDIKITEEDMKKINDAIDGARQKGCREGVILYKDVALIASIKNRTIITAMSKDESQGNIFTNIDSLVIL</sequence>
<reference evidence="3" key="1">
    <citation type="journal article" date="2019" name="Int. J. Syst. Evol. Microbiol.">
        <title>The Global Catalogue of Microorganisms (GCM) 10K type strain sequencing project: providing services to taxonomists for standard genome sequencing and annotation.</title>
        <authorList>
            <consortium name="The Broad Institute Genomics Platform"/>
            <consortium name="The Broad Institute Genome Sequencing Center for Infectious Disease"/>
            <person name="Wu L."/>
            <person name="Ma J."/>
        </authorList>
    </citation>
    <scope>NUCLEOTIDE SEQUENCE [LARGE SCALE GENOMIC DNA]</scope>
    <source>
        <strain evidence="3">JCM 1405</strain>
    </source>
</reference>
<evidence type="ECO:0000256" key="1">
    <source>
        <dbReference type="SAM" id="Coils"/>
    </source>
</evidence>
<keyword evidence="3" id="KW-1185">Reference proteome</keyword>
<dbReference type="InterPro" id="IPR013367">
    <property type="entry name" value="Flagellar_put"/>
</dbReference>
<evidence type="ECO:0000313" key="2">
    <source>
        <dbReference type="EMBL" id="GAA0724145.1"/>
    </source>
</evidence>